<dbReference type="SUPFAM" id="SSF51215">
    <property type="entry name" value="Regulatory protein AraC"/>
    <property type="match status" value="1"/>
</dbReference>
<evidence type="ECO:0000313" key="5">
    <source>
        <dbReference type="EMBL" id="HIZ32072.1"/>
    </source>
</evidence>
<dbReference type="Pfam" id="PF02311">
    <property type="entry name" value="AraC_binding"/>
    <property type="match status" value="1"/>
</dbReference>
<dbReference type="InterPro" id="IPR009057">
    <property type="entry name" value="Homeodomain-like_sf"/>
</dbReference>
<protein>
    <submittedName>
        <fullName evidence="5">Helix-turn-helix transcriptional regulator</fullName>
    </submittedName>
</protein>
<comment type="caution">
    <text evidence="5">The sequence shown here is derived from an EMBL/GenBank/DDBJ whole genome shotgun (WGS) entry which is preliminary data.</text>
</comment>
<dbReference type="GO" id="GO:0003700">
    <property type="term" value="F:DNA-binding transcription factor activity"/>
    <property type="evidence" value="ECO:0007669"/>
    <property type="project" value="InterPro"/>
</dbReference>
<dbReference type="InterPro" id="IPR037923">
    <property type="entry name" value="HTH-like"/>
</dbReference>
<accession>A0A9D2E755</accession>
<keyword evidence="3" id="KW-0804">Transcription</keyword>
<reference evidence="5" key="2">
    <citation type="submission" date="2021-04" db="EMBL/GenBank/DDBJ databases">
        <authorList>
            <person name="Gilroy R."/>
        </authorList>
    </citation>
    <scope>NUCLEOTIDE SEQUENCE</scope>
    <source>
        <strain evidence="5">ChiHjej9B8-1298</strain>
    </source>
</reference>
<keyword evidence="2" id="KW-0238">DNA-binding</keyword>
<dbReference type="SMART" id="SM00342">
    <property type="entry name" value="HTH_ARAC"/>
    <property type="match status" value="1"/>
</dbReference>
<evidence type="ECO:0000313" key="6">
    <source>
        <dbReference type="Proteomes" id="UP000824028"/>
    </source>
</evidence>
<keyword evidence="1" id="KW-0805">Transcription regulation</keyword>
<name>A0A9D2E755_9BACE</name>
<dbReference type="PROSITE" id="PS01124">
    <property type="entry name" value="HTH_ARAC_FAMILY_2"/>
    <property type="match status" value="1"/>
</dbReference>
<evidence type="ECO:0000256" key="3">
    <source>
        <dbReference type="ARBA" id="ARBA00023163"/>
    </source>
</evidence>
<dbReference type="Gene3D" id="1.10.10.60">
    <property type="entry name" value="Homeodomain-like"/>
    <property type="match status" value="1"/>
</dbReference>
<gene>
    <name evidence="5" type="ORF">H9814_00785</name>
</gene>
<evidence type="ECO:0000256" key="2">
    <source>
        <dbReference type="ARBA" id="ARBA00023125"/>
    </source>
</evidence>
<evidence type="ECO:0000259" key="4">
    <source>
        <dbReference type="PROSITE" id="PS01124"/>
    </source>
</evidence>
<organism evidence="5 6">
    <name type="scientific">Candidatus Bacteroides merdigallinarum</name>
    <dbReference type="NCBI Taxonomy" id="2838473"/>
    <lineage>
        <taxon>Bacteria</taxon>
        <taxon>Pseudomonadati</taxon>
        <taxon>Bacteroidota</taxon>
        <taxon>Bacteroidia</taxon>
        <taxon>Bacteroidales</taxon>
        <taxon>Bacteroidaceae</taxon>
        <taxon>Bacteroides</taxon>
    </lineage>
</organism>
<evidence type="ECO:0000256" key="1">
    <source>
        <dbReference type="ARBA" id="ARBA00023015"/>
    </source>
</evidence>
<dbReference type="PANTHER" id="PTHR43280:SF32">
    <property type="entry name" value="TRANSCRIPTIONAL REGULATORY PROTEIN"/>
    <property type="match status" value="1"/>
</dbReference>
<reference evidence="5" key="1">
    <citation type="journal article" date="2021" name="PeerJ">
        <title>Extensive microbial diversity within the chicken gut microbiome revealed by metagenomics and culture.</title>
        <authorList>
            <person name="Gilroy R."/>
            <person name="Ravi A."/>
            <person name="Getino M."/>
            <person name="Pursley I."/>
            <person name="Horton D.L."/>
            <person name="Alikhan N.F."/>
            <person name="Baker D."/>
            <person name="Gharbi K."/>
            <person name="Hall N."/>
            <person name="Watson M."/>
            <person name="Adriaenssens E.M."/>
            <person name="Foster-Nyarko E."/>
            <person name="Jarju S."/>
            <person name="Secka A."/>
            <person name="Antonio M."/>
            <person name="Oren A."/>
            <person name="Chaudhuri R.R."/>
            <person name="La Ragione R."/>
            <person name="Hildebrand F."/>
            <person name="Pallen M.J."/>
        </authorList>
    </citation>
    <scope>NUCLEOTIDE SEQUENCE</scope>
    <source>
        <strain evidence="5">ChiHjej9B8-1298</strain>
    </source>
</reference>
<proteinExistence type="predicted"/>
<dbReference type="PANTHER" id="PTHR43280">
    <property type="entry name" value="ARAC-FAMILY TRANSCRIPTIONAL REGULATOR"/>
    <property type="match status" value="1"/>
</dbReference>
<dbReference type="AlphaFoldDB" id="A0A9D2E755"/>
<feature type="domain" description="HTH araC/xylS-type" evidence="4">
    <location>
        <begin position="190"/>
        <end position="288"/>
    </location>
</feature>
<dbReference type="GO" id="GO:0043565">
    <property type="term" value="F:sequence-specific DNA binding"/>
    <property type="evidence" value="ECO:0007669"/>
    <property type="project" value="InterPro"/>
</dbReference>
<dbReference type="Pfam" id="PF12833">
    <property type="entry name" value="HTH_18"/>
    <property type="match status" value="1"/>
</dbReference>
<dbReference type="SUPFAM" id="SSF46689">
    <property type="entry name" value="Homeodomain-like"/>
    <property type="match status" value="1"/>
</dbReference>
<dbReference type="Proteomes" id="UP000824028">
    <property type="component" value="Unassembled WGS sequence"/>
</dbReference>
<dbReference type="EMBL" id="DXBX01000005">
    <property type="protein sequence ID" value="HIZ32072.1"/>
    <property type="molecule type" value="Genomic_DNA"/>
</dbReference>
<dbReference type="InterPro" id="IPR018060">
    <property type="entry name" value="HTH_AraC"/>
</dbReference>
<sequence>MEENIMNLNRKSENWAVYADERIAFVENLQNLERVEPMKLEHFLMMVCLRGQATVNIEGRTYDVRPHDALICHPNIVLGKSVASMDLDFRCICLSKDYLGQLTLIPSESTWDMMMFLEKSPVLSLTADEVQGFCLYYDLMRSRLMGAPRRHRKELVDALLTAFLYEFRDVLDRFADFRPQSYSAGSNVFHNFISLLSSSYPKSRSVAYYADKLCLTPKYLSTVCKEASGETASELINRYVVKDIDFLLKQRGRSVKEICNELEFPNLSFFGRYVKKHLGLSPKQYREKVLGKEE</sequence>
<dbReference type="InterPro" id="IPR003313">
    <property type="entry name" value="AraC-bd"/>
</dbReference>